<dbReference type="Gene3D" id="3.30.9.10">
    <property type="entry name" value="D-Amino Acid Oxidase, subunit A, domain 2"/>
    <property type="match status" value="1"/>
</dbReference>
<dbReference type="EMBL" id="UAUE01000012">
    <property type="protein sequence ID" value="SPY96181.1"/>
    <property type="molecule type" value="Genomic_DNA"/>
</dbReference>
<name>A0A2X2BMQ9_PROMI</name>
<reference evidence="1 2" key="1">
    <citation type="submission" date="2018-06" db="EMBL/GenBank/DDBJ databases">
        <authorList>
            <consortium name="Pathogen Informatics"/>
            <person name="Doyle S."/>
        </authorList>
    </citation>
    <scope>NUCLEOTIDE SEQUENCE [LARGE SCALE GENOMIC DNA]</scope>
    <source>
        <strain evidence="1 2">NCTC10975</strain>
    </source>
</reference>
<protein>
    <submittedName>
        <fullName evidence="1">FAD-dependent oxidoreductase</fullName>
    </submittedName>
</protein>
<gene>
    <name evidence="1" type="primary">mnmC_2</name>
    <name evidence="1" type="ORF">NCTC10975_01890</name>
</gene>
<evidence type="ECO:0000313" key="1">
    <source>
        <dbReference type="EMBL" id="SPY96181.1"/>
    </source>
</evidence>
<evidence type="ECO:0000313" key="2">
    <source>
        <dbReference type="Proteomes" id="UP000251485"/>
    </source>
</evidence>
<accession>A0A2X2BMQ9</accession>
<sequence>MMAILRQLILKIICIVLGASFRRDRLDLNVSIEEQQNNQWHLTHCLAQSPWAQQVDFSDNDARVGIRCTIRDHLPLLGEVPDFEKLVVAYTHLDRFKRRKQTPIWHRVIISFILLVH</sequence>
<proteinExistence type="predicted"/>
<organism evidence="1 2">
    <name type="scientific">Proteus mirabilis</name>
    <dbReference type="NCBI Taxonomy" id="584"/>
    <lineage>
        <taxon>Bacteria</taxon>
        <taxon>Pseudomonadati</taxon>
        <taxon>Pseudomonadota</taxon>
        <taxon>Gammaproteobacteria</taxon>
        <taxon>Enterobacterales</taxon>
        <taxon>Morganellaceae</taxon>
        <taxon>Proteus</taxon>
    </lineage>
</organism>
<dbReference type="AlphaFoldDB" id="A0A2X2BMQ9"/>
<dbReference type="Proteomes" id="UP000251485">
    <property type="component" value="Unassembled WGS sequence"/>
</dbReference>